<accession>A0ABT7DJW7</accession>
<dbReference type="RefSeq" id="WP_283831162.1">
    <property type="nucleotide sequence ID" value="NZ_JASJEU010000006.1"/>
</dbReference>
<evidence type="ECO:0000256" key="1">
    <source>
        <dbReference type="SAM" id="MobiDB-lite"/>
    </source>
</evidence>
<proteinExistence type="predicted"/>
<name>A0ABT7DJW7_9ACTN</name>
<gene>
    <name evidence="3" type="ORF">QNJ86_03305</name>
</gene>
<dbReference type="Proteomes" id="UP001232750">
    <property type="component" value="Unassembled WGS sequence"/>
</dbReference>
<protein>
    <submittedName>
        <fullName evidence="3">Leucine-rich repeat protein</fullName>
    </submittedName>
</protein>
<dbReference type="InterPro" id="IPR046240">
    <property type="entry name" value="DUF6273"/>
</dbReference>
<feature type="domain" description="DUF6273" evidence="2">
    <location>
        <begin position="623"/>
        <end position="788"/>
    </location>
</feature>
<comment type="caution">
    <text evidence="3">The sequence shown here is derived from an EMBL/GenBank/DDBJ whole genome shotgun (WGS) entry which is preliminary data.</text>
</comment>
<evidence type="ECO:0000313" key="3">
    <source>
        <dbReference type="EMBL" id="MDJ1649819.1"/>
    </source>
</evidence>
<dbReference type="Pfam" id="PF19789">
    <property type="entry name" value="DUF6273"/>
    <property type="match status" value="1"/>
</dbReference>
<dbReference type="Gene3D" id="3.80.10.10">
    <property type="entry name" value="Ribonuclease Inhibitor"/>
    <property type="match status" value="1"/>
</dbReference>
<dbReference type="InterPro" id="IPR026906">
    <property type="entry name" value="LRR_5"/>
</dbReference>
<evidence type="ECO:0000259" key="2">
    <source>
        <dbReference type="Pfam" id="PF19789"/>
    </source>
</evidence>
<keyword evidence="4" id="KW-1185">Reference proteome</keyword>
<evidence type="ECO:0000313" key="4">
    <source>
        <dbReference type="Proteomes" id="UP001232750"/>
    </source>
</evidence>
<organism evidence="3 4">
    <name type="scientific">Gordonibacter faecis</name>
    <dbReference type="NCBI Taxonomy" id="3047475"/>
    <lineage>
        <taxon>Bacteria</taxon>
        <taxon>Bacillati</taxon>
        <taxon>Actinomycetota</taxon>
        <taxon>Coriobacteriia</taxon>
        <taxon>Eggerthellales</taxon>
        <taxon>Eggerthellaceae</taxon>
        <taxon>Gordonibacter</taxon>
    </lineage>
</organism>
<reference evidence="3 4" key="1">
    <citation type="submission" date="2023-05" db="EMBL/GenBank/DDBJ databases">
        <title>Gordonibacter KGMB12511T sp. nov., isolated from faeces of healthy Korean.</title>
        <authorList>
            <person name="Kim H.S."/>
            <person name="Kim J.-S."/>
            <person name="Suh M.K."/>
            <person name="Eom M.K."/>
            <person name="Do H.E."/>
            <person name="Lee J.-S."/>
        </authorList>
    </citation>
    <scope>NUCLEOTIDE SEQUENCE [LARGE SCALE GENOMIC DNA]</scope>
    <source>
        <strain evidence="3 4">KGMB12511</strain>
    </source>
</reference>
<sequence length="788" mass="83659">MKANTQRCISGGRVVSLFVALAFVVAFYGGGSVAAASVKSGESAAQTQAVASVPLSQNPRPAVGELYVDGLVFRIMPGGTSVALVGWYGEAPTGDVVVPARVTSGADSYSVMRIGAPNANGSADEKAADLFANTHVTSISLPASIEEIADEALSDCSTLTRILVSPDNKHLASFDGMLFTHDYSQLLLIPPSKEGAALIPDQTALVPASVFSRCGSLLTVEVGEGSAALSSHEGLLCTKNGKSLIACLPAAGKNVVLPVSVESIAPQAFAGCAVESVNVLGRVSEIADDAFEKAAKTAVITVTETEDAAAHKAVWEAAGFSRFVTPGEPAEPSAAVAKQPSATPANSDNATPLATSQIRETAKLLPGVYLANARSTFAPISVTAPLAVTFGDGNGYDIANPAKSIVSTGYFENTGRNAVRLASVTSTNKGIDQVLQAKASAPTLDTQKLFSVYPSSDISKVVDFGYNDQVEVAASDRSAFAMEANNKLACTYRLNLDNAEVKEGIADNGMSVLPLATVSCLFELVPGQGKEDDNFYLKDNKSGMVYSLAEVKTHANDLSAKGEQSIYRALYDGYVADETAYTCRTKWGETYYDVRVIGVNHDKKASGTGTAGLTFQFTNLLNSEYRMKAENVSEGGWGTAELRISMNEGEIWAMVPSDLQEVIEPVVKEYGFERNMTTDGLRTSNDKLFLASYFELTGSVDSRWLLKEWLAGEGKQYEYWVGKVENNYGPNPNLIKGYQSDPKTPVLWWERSIFPDTDTHFFRVIHDGNPSNNGSASAPGGICPCFCL</sequence>
<dbReference type="EMBL" id="JASJEU010000006">
    <property type="protein sequence ID" value="MDJ1649819.1"/>
    <property type="molecule type" value="Genomic_DNA"/>
</dbReference>
<dbReference type="InterPro" id="IPR032675">
    <property type="entry name" value="LRR_dom_sf"/>
</dbReference>
<feature type="region of interest" description="Disordered" evidence="1">
    <location>
        <begin position="329"/>
        <end position="352"/>
    </location>
</feature>
<dbReference type="Pfam" id="PF13306">
    <property type="entry name" value="LRR_5"/>
    <property type="match status" value="2"/>
</dbReference>
<feature type="compositionally biased region" description="Polar residues" evidence="1">
    <location>
        <begin position="340"/>
        <end position="352"/>
    </location>
</feature>